<protein>
    <submittedName>
        <fullName evidence="19 20">Cadherin-related family member 2 isoform X1</fullName>
    </submittedName>
</protein>
<feature type="domain" description="Cadherin" evidence="17">
    <location>
        <begin position="823"/>
        <end position="939"/>
    </location>
</feature>
<dbReference type="GO" id="GO:0005509">
    <property type="term" value="F:calcium ion binding"/>
    <property type="evidence" value="ECO:0007669"/>
    <property type="project" value="UniProtKB-UniRule"/>
</dbReference>
<dbReference type="PANTHER" id="PTHR24026">
    <property type="entry name" value="FAT ATYPICAL CADHERIN-RELATED"/>
    <property type="match status" value="1"/>
</dbReference>
<dbReference type="FunFam" id="2.60.40.60:FF:000098">
    <property type="entry name" value="cadherin-23 isoform X1"/>
    <property type="match status" value="1"/>
</dbReference>
<dbReference type="PRINTS" id="PR00205">
    <property type="entry name" value="CADHERIN"/>
</dbReference>
<evidence type="ECO:0000313" key="20">
    <source>
        <dbReference type="RefSeq" id="XP_034298724.1"/>
    </source>
</evidence>
<evidence type="ECO:0000313" key="19">
    <source>
        <dbReference type="RefSeq" id="XP_034298719.1"/>
    </source>
</evidence>
<evidence type="ECO:0000256" key="9">
    <source>
        <dbReference type="ARBA" id="ARBA00022889"/>
    </source>
</evidence>
<evidence type="ECO:0000259" key="17">
    <source>
        <dbReference type="PROSITE" id="PS50268"/>
    </source>
</evidence>
<dbReference type="Pfam" id="PF00028">
    <property type="entry name" value="Cadherin"/>
    <property type="match status" value="5"/>
</dbReference>
<keyword evidence="11 15" id="KW-0472">Membrane</keyword>
<feature type="domain" description="Cadherin" evidence="17">
    <location>
        <begin position="37"/>
        <end position="135"/>
    </location>
</feature>
<dbReference type="GO" id="GO:0007156">
    <property type="term" value="P:homophilic cell adhesion via plasma membrane adhesion molecules"/>
    <property type="evidence" value="ECO:0007669"/>
    <property type="project" value="InterPro"/>
</dbReference>
<evidence type="ECO:0000256" key="4">
    <source>
        <dbReference type="ARBA" id="ARBA00022553"/>
    </source>
</evidence>
<dbReference type="RefSeq" id="XP_034298719.1">
    <property type="nucleotide sequence ID" value="XM_034442828.1"/>
</dbReference>
<feature type="domain" description="Cadherin" evidence="17">
    <location>
        <begin position="252"/>
        <end position="360"/>
    </location>
</feature>
<evidence type="ECO:0000256" key="1">
    <source>
        <dbReference type="ARBA" id="ARBA00004251"/>
    </source>
</evidence>
<feature type="compositionally biased region" description="Polar residues" evidence="14">
    <location>
        <begin position="1320"/>
        <end position="1329"/>
    </location>
</feature>
<evidence type="ECO:0000256" key="7">
    <source>
        <dbReference type="ARBA" id="ARBA00022737"/>
    </source>
</evidence>
<feature type="domain" description="Cadherin" evidence="17">
    <location>
        <begin position="949"/>
        <end position="1076"/>
    </location>
</feature>
<dbReference type="PROSITE" id="PS50268">
    <property type="entry name" value="CADHERIN_2"/>
    <property type="match status" value="9"/>
</dbReference>
<comment type="subcellular location">
    <subcellularLocation>
        <location evidence="1">Cell membrane</location>
        <topology evidence="1">Single-pass type I membrane protein</topology>
    </subcellularLocation>
</comment>
<keyword evidence="10 15" id="KW-1133">Transmembrane helix</keyword>
<organism evidence="18 19">
    <name type="scientific">Pantherophis guttatus</name>
    <name type="common">Corn snake</name>
    <name type="synonym">Elaphe guttata</name>
    <dbReference type="NCBI Taxonomy" id="94885"/>
    <lineage>
        <taxon>Eukaryota</taxon>
        <taxon>Metazoa</taxon>
        <taxon>Chordata</taxon>
        <taxon>Craniata</taxon>
        <taxon>Vertebrata</taxon>
        <taxon>Euteleostomi</taxon>
        <taxon>Lepidosauria</taxon>
        <taxon>Squamata</taxon>
        <taxon>Bifurcata</taxon>
        <taxon>Unidentata</taxon>
        <taxon>Episquamata</taxon>
        <taxon>Toxicofera</taxon>
        <taxon>Serpentes</taxon>
        <taxon>Colubroidea</taxon>
        <taxon>Colubridae</taxon>
        <taxon>Colubrinae</taxon>
        <taxon>Pantherophis</taxon>
    </lineage>
</organism>
<keyword evidence="9" id="KW-0130">Cell adhesion</keyword>
<dbReference type="GO" id="GO:0005886">
    <property type="term" value="C:plasma membrane"/>
    <property type="evidence" value="ECO:0007669"/>
    <property type="project" value="UniProtKB-SubCell"/>
</dbReference>
<gene>
    <name evidence="19 20" type="primary">CDHR2</name>
</gene>
<dbReference type="CTD" id="54825"/>
<dbReference type="SMART" id="SM00112">
    <property type="entry name" value="CA"/>
    <property type="match status" value="9"/>
</dbReference>
<keyword evidence="8 13" id="KW-0106">Calcium</keyword>
<feature type="domain" description="Cadherin" evidence="17">
    <location>
        <begin position="136"/>
        <end position="251"/>
    </location>
</feature>
<evidence type="ECO:0000313" key="18">
    <source>
        <dbReference type="Proteomes" id="UP001652622"/>
    </source>
</evidence>
<accession>A0A6P9DSQ4</accession>
<dbReference type="Proteomes" id="UP001652622">
    <property type="component" value="Unplaced"/>
</dbReference>
<evidence type="ECO:0000256" key="14">
    <source>
        <dbReference type="SAM" id="MobiDB-lite"/>
    </source>
</evidence>
<dbReference type="KEGG" id="pgut:117680206"/>
<evidence type="ECO:0000256" key="8">
    <source>
        <dbReference type="ARBA" id="ARBA00022837"/>
    </source>
</evidence>
<dbReference type="InterPro" id="IPR015919">
    <property type="entry name" value="Cadherin-like_sf"/>
</dbReference>
<feature type="domain" description="Cadherin" evidence="17">
    <location>
        <begin position="489"/>
        <end position="594"/>
    </location>
</feature>
<sequence>MSLHDSRSPRLSRMLWLSWVVFSLFLTLASANNSPKFNMNSTFMLPEDTPIGTLVFQLVAEDVENDTLYYSIGGENAYYFSLDSRTGNVMLKQSVDYEQTKVILLNVEVTDKITLPTSKKITIIINDRNDNKPIFQNEPYLIDVLENTTIGTPIYDVRAVDIDSENAGQVSYKIIEVIPNNAENRQLFYILQNGTVVLNGSLSYNNKSTFYRIKIFATDNGGLWNGFLIYQNNTAYISVTVIDVPDLDPEFLGEPYVASVSENCPLGTPIMTVLAIDKDKDVNDIILYSLINASNLFTVNQTTGVITVSSDLDREGVPGEEVQFQIVAQEKNLNIYHQVVQVTSQVTIHITDINDHKPQFYLCTGPPCNFTGPTEVNVSGQIEEHASARTSVANLSIVAYDPDKGENGTFQLFLRGPDALAFSVSPRQIVNEGTVQVLVRNSSLVDYETRTTMSVEIVANDTRRTVDCCSFATVTIHLLDINDHRPEFRQTDYKLFVLEESPPGFIVASNITATDPDSGKFGEITYQLLPKNIQSDFTVNSMNGTIFVANGSKINWGMRNVYYATLQAMDGDGLIGSTQLEITVIDINNNRPVVIGSYNFMVIDGNTIEPFRIEANDQDKPETNNSYLHYEIMPSNFSINFTINPDTGDVVSKGPLDREAIPVELNGKIVVTILVEDLGIPQLNTTVNVTITVEDKNDNAPSFSSSNYEFSVYEDLQGALVGVVEARDADQTQIHNRISFYINSSTGSNNFLIRSRAQGSGWYQGMLSLDPESVLDYDKMQEKFYNLILRAENSDLGETVEAAIAMVRVYVLDVNDESPTIVPFPPENIHITENEKLHTLVAELEATDKDTNHSLVFQELAVACFNSTGSVGNICHHWFHLVANGSLFVTSSDIDYELCTQVEITLRVKDEFTAVGNPYSRNETLVILIDDANDNAPQFYPVNDTFVIIPELSPVDLSVAEVKAKDADSGENGVITFSISEIVFIQDKEDEQKFPGVFKVAKTMEKDISMGIIRIASSLNSMLEGQYRVKVEAKDNGTQALSNFMSLDLFSVAKSYRIKLKFGIALKELQDNSNDIKRILSKATGTTVYIAAIYTDDSSTSKSERAPEKTAMDAYFVYKNGTALTDEHVLMLIRRNPEQLEQLTSLGLSVIGPADVKEPKKDMELFGIIIGLTAAVFILLLILTGTVIGMRKSYTRKLKALKALKVASHFSANEVQQGPAIPGTNKYNAEGANPVLGFSLDPSMNFEENASSEVASLNSLDENMVDAAHDLFPAKLKLDKTDAQQEINNWEEPLKAALDSHRKYKPLQQGNFKQAPLDFGNSSLNTTEM</sequence>
<dbReference type="InterPro" id="IPR002126">
    <property type="entry name" value="Cadherin-like_dom"/>
</dbReference>
<keyword evidence="3" id="KW-0245">EGF-like domain</keyword>
<feature type="signal peptide" evidence="16">
    <location>
        <begin position="1"/>
        <end position="31"/>
    </location>
</feature>
<feature type="chain" id="PRO_5044655258" evidence="16">
    <location>
        <begin position="32"/>
        <end position="1329"/>
    </location>
</feature>
<dbReference type="CDD" id="cd11304">
    <property type="entry name" value="Cadherin_repeat"/>
    <property type="match status" value="9"/>
</dbReference>
<dbReference type="PANTHER" id="PTHR24026:SF133">
    <property type="entry name" value="CADHERIN-RELATED FAMILY MEMBER 2"/>
    <property type="match status" value="1"/>
</dbReference>
<evidence type="ECO:0000256" key="13">
    <source>
        <dbReference type="PROSITE-ProRule" id="PRU00043"/>
    </source>
</evidence>
<evidence type="ECO:0000256" key="11">
    <source>
        <dbReference type="ARBA" id="ARBA00023136"/>
    </source>
</evidence>
<evidence type="ECO:0000256" key="3">
    <source>
        <dbReference type="ARBA" id="ARBA00022536"/>
    </source>
</evidence>
<name>A0A6P9DSQ4_PANGU</name>
<proteinExistence type="predicted"/>
<evidence type="ECO:0000256" key="12">
    <source>
        <dbReference type="ARBA" id="ARBA00023157"/>
    </source>
</evidence>
<reference evidence="19 20" key="1">
    <citation type="submission" date="2025-04" db="UniProtKB">
        <authorList>
            <consortium name="RefSeq"/>
        </authorList>
    </citation>
    <scope>IDENTIFICATION</scope>
    <source>
        <tissue evidence="19 20">Blood</tissue>
    </source>
</reference>
<dbReference type="PROSITE" id="PS00232">
    <property type="entry name" value="CADHERIN_1"/>
    <property type="match status" value="5"/>
</dbReference>
<dbReference type="RefSeq" id="XP_034298724.1">
    <property type="nucleotide sequence ID" value="XM_034442833.1"/>
</dbReference>
<evidence type="ECO:0000256" key="16">
    <source>
        <dbReference type="SAM" id="SignalP"/>
    </source>
</evidence>
<dbReference type="Gene3D" id="2.60.40.60">
    <property type="entry name" value="Cadherins"/>
    <property type="match status" value="9"/>
</dbReference>
<feature type="domain" description="Cadherin" evidence="17">
    <location>
        <begin position="605"/>
        <end position="703"/>
    </location>
</feature>
<dbReference type="InterPro" id="IPR020894">
    <property type="entry name" value="Cadherin_CS"/>
</dbReference>
<keyword evidence="4" id="KW-0597">Phosphoprotein</keyword>
<dbReference type="SUPFAM" id="SSF49313">
    <property type="entry name" value="Cadherin-like"/>
    <property type="match status" value="9"/>
</dbReference>
<dbReference type="FunFam" id="2.60.40.60:FF:000252">
    <property type="entry name" value="Cadherin related family member 2"/>
    <property type="match status" value="1"/>
</dbReference>
<keyword evidence="7" id="KW-0677">Repeat</keyword>
<feature type="domain" description="Cadherin" evidence="17">
    <location>
        <begin position="704"/>
        <end position="821"/>
    </location>
</feature>
<dbReference type="GeneID" id="117680206"/>
<keyword evidence="12" id="KW-1015">Disulfide bond</keyword>
<dbReference type="FunFam" id="2.60.40.60:FF:000094">
    <property type="entry name" value="protocadherin gamma-C4 isoform X2"/>
    <property type="match status" value="1"/>
</dbReference>
<keyword evidence="6 16" id="KW-0732">Signal</keyword>
<evidence type="ECO:0000256" key="6">
    <source>
        <dbReference type="ARBA" id="ARBA00022729"/>
    </source>
</evidence>
<feature type="transmembrane region" description="Helical" evidence="15">
    <location>
        <begin position="1165"/>
        <end position="1189"/>
    </location>
</feature>
<evidence type="ECO:0000256" key="5">
    <source>
        <dbReference type="ARBA" id="ARBA00022692"/>
    </source>
</evidence>
<keyword evidence="2" id="KW-1003">Cell membrane</keyword>
<feature type="domain" description="Cadherin" evidence="17">
    <location>
        <begin position="374"/>
        <end position="488"/>
    </location>
</feature>
<dbReference type="OMA" id="QTVMLVQ"/>
<keyword evidence="5 15" id="KW-0812">Transmembrane</keyword>
<evidence type="ECO:0000256" key="10">
    <source>
        <dbReference type="ARBA" id="ARBA00022989"/>
    </source>
</evidence>
<feature type="region of interest" description="Disordered" evidence="14">
    <location>
        <begin position="1308"/>
        <end position="1329"/>
    </location>
</feature>
<evidence type="ECO:0000256" key="2">
    <source>
        <dbReference type="ARBA" id="ARBA00022475"/>
    </source>
</evidence>
<dbReference type="FunFam" id="2.60.40.60:FF:000168">
    <property type="entry name" value="Cadherin-related family member 2"/>
    <property type="match status" value="1"/>
</dbReference>
<keyword evidence="18" id="KW-1185">Reference proteome</keyword>
<evidence type="ECO:0000256" key="15">
    <source>
        <dbReference type="SAM" id="Phobius"/>
    </source>
</evidence>
<dbReference type="FunFam" id="2.60.40.60:FF:000058">
    <property type="entry name" value="FAT atypical cadherin 3"/>
    <property type="match status" value="1"/>
</dbReference>